<dbReference type="Proteomes" id="UP001050808">
    <property type="component" value="Unassembled WGS sequence"/>
</dbReference>
<dbReference type="EMBL" id="BNDY01000017">
    <property type="protein sequence ID" value="GHI41072.1"/>
    <property type="molecule type" value="Genomic_DNA"/>
</dbReference>
<accession>A0ABQ3QUZ5</accession>
<comment type="caution">
    <text evidence="2">The sequence shown here is derived from an EMBL/GenBank/DDBJ whole genome shotgun (WGS) entry which is preliminary data.</text>
</comment>
<sequence>MTAYLDDHTDRPPLPGQSGPTATTEADPHDVGTVRMGYAPDRDGDPDPGEIVWTWVPFEENSGLQTRYPPAIQALTSGNVQKTASRKYIREAVSG</sequence>
<evidence type="ECO:0000313" key="2">
    <source>
        <dbReference type="EMBL" id="GHI41072.1"/>
    </source>
</evidence>
<evidence type="ECO:0000313" key="3">
    <source>
        <dbReference type="Proteomes" id="UP001050808"/>
    </source>
</evidence>
<proteinExistence type="predicted"/>
<name>A0ABQ3QUZ5_9ACTN</name>
<keyword evidence="3" id="KW-1185">Reference proteome</keyword>
<feature type="compositionally biased region" description="Basic and acidic residues" evidence="1">
    <location>
        <begin position="1"/>
        <end position="11"/>
    </location>
</feature>
<gene>
    <name evidence="2" type="ORF">Sviol_54800</name>
</gene>
<organism evidence="2 3">
    <name type="scientific">Streptomyces violascens</name>
    <dbReference type="NCBI Taxonomy" id="67381"/>
    <lineage>
        <taxon>Bacteria</taxon>
        <taxon>Bacillati</taxon>
        <taxon>Actinomycetota</taxon>
        <taxon>Actinomycetes</taxon>
        <taxon>Kitasatosporales</taxon>
        <taxon>Streptomycetaceae</taxon>
        <taxon>Streptomyces</taxon>
    </lineage>
</organism>
<reference evidence="2" key="1">
    <citation type="submission" date="2024-05" db="EMBL/GenBank/DDBJ databases">
        <title>Whole genome shotgun sequence of Streptomyces violascens NBRC 12920.</title>
        <authorList>
            <person name="Komaki H."/>
            <person name="Tamura T."/>
        </authorList>
    </citation>
    <scope>NUCLEOTIDE SEQUENCE</scope>
    <source>
        <strain evidence="2">NBRC 12920</strain>
    </source>
</reference>
<protein>
    <submittedName>
        <fullName evidence="2">Uncharacterized protein</fullName>
    </submittedName>
</protein>
<feature type="region of interest" description="Disordered" evidence="1">
    <location>
        <begin position="1"/>
        <end position="50"/>
    </location>
</feature>
<evidence type="ECO:0000256" key="1">
    <source>
        <dbReference type="SAM" id="MobiDB-lite"/>
    </source>
</evidence>